<dbReference type="AlphaFoldDB" id="X1T1N6"/>
<evidence type="ECO:0000313" key="1">
    <source>
        <dbReference type="EMBL" id="GAI99108.1"/>
    </source>
</evidence>
<feature type="non-terminal residue" evidence="1">
    <location>
        <position position="40"/>
    </location>
</feature>
<organism evidence="1">
    <name type="scientific">marine sediment metagenome</name>
    <dbReference type="NCBI Taxonomy" id="412755"/>
    <lineage>
        <taxon>unclassified sequences</taxon>
        <taxon>metagenomes</taxon>
        <taxon>ecological metagenomes</taxon>
    </lineage>
</organism>
<protein>
    <submittedName>
        <fullName evidence="1">Uncharacterized protein</fullName>
    </submittedName>
</protein>
<comment type="caution">
    <text evidence="1">The sequence shown here is derived from an EMBL/GenBank/DDBJ whole genome shotgun (WGS) entry which is preliminary data.</text>
</comment>
<dbReference type="EMBL" id="BARW01025065">
    <property type="protein sequence ID" value="GAI99108.1"/>
    <property type="molecule type" value="Genomic_DNA"/>
</dbReference>
<proteinExistence type="predicted"/>
<name>X1T1N6_9ZZZZ</name>
<sequence length="40" mass="4713">MEKLIIEVANHKVTIESIKGRLADGIWHKEDYLDVWISFD</sequence>
<accession>X1T1N6</accession>
<gene>
    <name evidence="1" type="ORF">S12H4_41177</name>
</gene>
<reference evidence="1" key="1">
    <citation type="journal article" date="2014" name="Front. Microbiol.">
        <title>High frequency of phylogenetically diverse reductive dehalogenase-homologous genes in deep subseafloor sedimentary metagenomes.</title>
        <authorList>
            <person name="Kawai M."/>
            <person name="Futagami T."/>
            <person name="Toyoda A."/>
            <person name="Takaki Y."/>
            <person name="Nishi S."/>
            <person name="Hori S."/>
            <person name="Arai W."/>
            <person name="Tsubouchi T."/>
            <person name="Morono Y."/>
            <person name="Uchiyama I."/>
            <person name="Ito T."/>
            <person name="Fujiyama A."/>
            <person name="Inagaki F."/>
            <person name="Takami H."/>
        </authorList>
    </citation>
    <scope>NUCLEOTIDE SEQUENCE</scope>
    <source>
        <strain evidence="1">Expedition CK06-06</strain>
    </source>
</reference>